<dbReference type="RefSeq" id="WP_010669222.1">
    <property type="nucleotide sequence ID" value="NZ_AP023410.1"/>
</dbReference>
<dbReference type="InterPro" id="IPR011990">
    <property type="entry name" value="TPR-like_helical_dom_sf"/>
</dbReference>
<keyword evidence="2" id="KW-1185">Reference proteome</keyword>
<dbReference type="Proteomes" id="UP000516424">
    <property type="component" value="Chromosome"/>
</dbReference>
<dbReference type="InterPro" id="IPR019734">
    <property type="entry name" value="TPR_rpt"/>
</dbReference>
<evidence type="ECO:0000313" key="2">
    <source>
        <dbReference type="Proteomes" id="UP000516424"/>
    </source>
</evidence>
<dbReference type="AlphaFoldDB" id="A0AB33ICG0"/>
<dbReference type="EMBL" id="AP023410">
    <property type="protein sequence ID" value="BCK75970.1"/>
    <property type="molecule type" value="Genomic_DNA"/>
</dbReference>
<proteinExistence type="predicted"/>
<dbReference type="SUPFAM" id="SSF48452">
    <property type="entry name" value="TPR-like"/>
    <property type="match status" value="1"/>
</dbReference>
<dbReference type="Gene3D" id="1.25.40.10">
    <property type="entry name" value="Tetratricopeptide repeat domain"/>
    <property type="match status" value="1"/>
</dbReference>
<protein>
    <recommendedName>
        <fullName evidence="3">Tetratricopeptide repeat protein</fullName>
    </recommendedName>
</protein>
<organism evidence="1 2">
    <name type="scientific">Acetobacter aceti NBRC 14818</name>
    <dbReference type="NCBI Taxonomy" id="887700"/>
    <lineage>
        <taxon>Bacteria</taxon>
        <taxon>Pseudomonadati</taxon>
        <taxon>Pseudomonadota</taxon>
        <taxon>Alphaproteobacteria</taxon>
        <taxon>Acetobacterales</taxon>
        <taxon>Acetobacteraceae</taxon>
        <taxon>Acetobacter</taxon>
        <taxon>Acetobacter subgen. Acetobacter</taxon>
    </lineage>
</organism>
<accession>A0AB33ICG0</accession>
<evidence type="ECO:0008006" key="3">
    <source>
        <dbReference type="Google" id="ProtNLM"/>
    </source>
</evidence>
<evidence type="ECO:0000313" key="1">
    <source>
        <dbReference type="EMBL" id="BCK75970.1"/>
    </source>
</evidence>
<name>A0AB33ICG0_ACEAC</name>
<sequence>MSVNTELKEEEKPAVFNKAMSFMEDGDYEEACEVFAILVKNFPDDAGLWWQYYSALRRARMDAEADQCADDFIKLFPNDVGFILQWVRCPDVRADWNESLRRRELMLRKHNPFSNIHFLPLVTEFLSLVETKNFSYLNKIITQYWELFFVDGKCGAAVYYALEALGDYKRQIELCDRLLSTIEDGSSVIEGVDYRNLRALAMSALNYHTLLNAQKEKVSVLSLGQNCLPYTIANRWGLIDYAGDADITIFDLGAFSRNSAADAIKSNFSSYLQPENYYQGIDPSGVPQMFHKPSGVYFAHERGRTIIGDDQAAFHSLIKRKIDSFNRRFNKGHALLVFGMVGECDLPKFMEDMNPVLIEKSSRLLVLNLTREPVAHPDYSNITYIHIPFPVDYTWNEITDYTMDRGLAFDSRVTSAILHEIERIASEK</sequence>
<reference evidence="1 2" key="1">
    <citation type="journal article" date="2011" name="Microbiology">
        <title>Transcriptome response to different carbon sources in Acetobacter aceti.</title>
        <authorList>
            <person name="Sakurai K."/>
            <person name="Arai H."/>
            <person name="Ishii M."/>
            <person name="Igarashi Y."/>
        </authorList>
    </citation>
    <scope>NUCLEOTIDE SEQUENCE [LARGE SCALE GENOMIC DNA]</scope>
    <source>
        <strain evidence="1 2">NBRC 14818</strain>
    </source>
</reference>
<dbReference type="Pfam" id="PF13174">
    <property type="entry name" value="TPR_6"/>
    <property type="match status" value="1"/>
</dbReference>
<gene>
    <name evidence="1" type="ORF">EMQ_1576</name>
</gene>